<dbReference type="InParanoid" id="A0A3Q1F310"/>
<evidence type="ECO:0000256" key="1">
    <source>
        <dbReference type="SAM" id="MobiDB-lite"/>
    </source>
</evidence>
<keyword evidence="2" id="KW-1133">Transmembrane helix</keyword>
<accession>A0A3Q1F310</accession>
<evidence type="ECO:0000313" key="4">
    <source>
        <dbReference type="Proteomes" id="UP000257200"/>
    </source>
</evidence>
<evidence type="ECO:0000313" key="3">
    <source>
        <dbReference type="Ensembl" id="ENSAPOP00000001760.1"/>
    </source>
</evidence>
<sequence>KDISKSVKNRSRSVSGAADTSISEATGGRMMDGVRVFLVYLCSAACLCIHICVCLCIHACKCLCLERVCDSVGLFPIKSVCACFGSARPGPKPNPSVSWASVLDGSNRRRGPSHRVQPDR</sequence>
<keyword evidence="2" id="KW-0812">Transmembrane</keyword>
<evidence type="ECO:0000256" key="2">
    <source>
        <dbReference type="SAM" id="Phobius"/>
    </source>
</evidence>
<dbReference type="AlphaFoldDB" id="A0A3Q1F310"/>
<keyword evidence="2" id="KW-0472">Membrane</keyword>
<dbReference type="Ensembl" id="ENSAPOT00000014608.1">
    <property type="protein sequence ID" value="ENSAPOP00000001760.1"/>
    <property type="gene ID" value="ENSAPOG00000003094.1"/>
</dbReference>
<feature type="transmembrane region" description="Helical" evidence="2">
    <location>
        <begin position="37"/>
        <end position="57"/>
    </location>
</feature>
<protein>
    <submittedName>
        <fullName evidence="3">Uncharacterized protein</fullName>
    </submittedName>
</protein>
<proteinExistence type="predicted"/>
<keyword evidence="4" id="KW-1185">Reference proteome</keyword>
<dbReference type="Proteomes" id="UP000257200">
    <property type="component" value="Unplaced"/>
</dbReference>
<name>A0A3Q1F310_9TELE</name>
<feature type="region of interest" description="Disordered" evidence="1">
    <location>
        <begin position="87"/>
        <end position="120"/>
    </location>
</feature>
<reference evidence="3" key="1">
    <citation type="submission" date="2025-08" db="UniProtKB">
        <authorList>
            <consortium name="Ensembl"/>
        </authorList>
    </citation>
    <scope>IDENTIFICATION</scope>
</reference>
<reference evidence="3" key="2">
    <citation type="submission" date="2025-09" db="UniProtKB">
        <authorList>
            <consortium name="Ensembl"/>
        </authorList>
    </citation>
    <scope>IDENTIFICATION</scope>
</reference>
<organism evidence="3 4">
    <name type="scientific">Acanthochromis polyacanthus</name>
    <name type="common">spiny chromis</name>
    <dbReference type="NCBI Taxonomy" id="80966"/>
    <lineage>
        <taxon>Eukaryota</taxon>
        <taxon>Metazoa</taxon>
        <taxon>Chordata</taxon>
        <taxon>Craniata</taxon>
        <taxon>Vertebrata</taxon>
        <taxon>Euteleostomi</taxon>
        <taxon>Actinopterygii</taxon>
        <taxon>Neopterygii</taxon>
        <taxon>Teleostei</taxon>
        <taxon>Neoteleostei</taxon>
        <taxon>Acanthomorphata</taxon>
        <taxon>Ovalentaria</taxon>
        <taxon>Pomacentridae</taxon>
        <taxon>Acanthochromis</taxon>
    </lineage>
</organism>